<dbReference type="Pfam" id="PF03738">
    <property type="entry name" value="GSP_synth"/>
    <property type="match status" value="1"/>
</dbReference>
<sequence>MPALARPVPPLQRLTLRRDDAFPRRAEALGFTFHTPEGREYWARDACYALTPEAIAAMEAAAQELAPMLDEAAARIVARGDYAALVEASHRAGEPSLYGRFDFRLAPDGSVKLYEYNAETPAALLEAATVQLAWFEDTPEGPDTRPGQDQWSAIDEALVARWPALRLPPLVHFAAEGGRPDEIAQVAYLMATAEAAGHTAAFLPVEEISWREGVGLVEPGGRPIEACFKLYPWDWLAAEAGGALLPAARTRWIEPARRMLQASKAMLAELWAMAPGHPLLLPAALDRAAIDGPAIGKPALGLEGIGMRIDGVPGAASTAPAEGLPASPLVWQQWAPLPEHAAPDGPAYPVMGVWMAGDAPCGLGIREGAGLVTTLEDRFVPHVIL</sequence>
<dbReference type="InterPro" id="IPR005494">
    <property type="entry name" value="GSPS_pre-ATP-grasp-like_dom"/>
</dbReference>
<dbReference type="EMBL" id="ADVL01000055">
    <property type="protein sequence ID" value="EFH13522.1"/>
    <property type="molecule type" value="Genomic_DNA"/>
</dbReference>
<keyword evidence="3" id="KW-0547">Nucleotide-binding</keyword>
<keyword evidence="2" id="KW-0479">Metal-binding</keyword>
<evidence type="ECO:0000256" key="2">
    <source>
        <dbReference type="ARBA" id="ARBA00022723"/>
    </source>
</evidence>
<evidence type="ECO:0000256" key="5">
    <source>
        <dbReference type="ARBA" id="ARBA00022842"/>
    </source>
</evidence>
<comment type="caution">
    <text evidence="7">The sequence shown here is derived from an EMBL/GenBank/DDBJ whole genome shotgun (WGS) entry which is preliminary data.</text>
</comment>
<dbReference type="SUPFAM" id="SSF52440">
    <property type="entry name" value="PreATP-grasp domain"/>
    <property type="match status" value="1"/>
</dbReference>
<name>D5RGP2_9PROT</name>
<keyword evidence="5" id="KW-0460">Magnesium</keyword>
<keyword evidence="1" id="KW-0436">Ligase</keyword>
<dbReference type="SUPFAM" id="SSF56059">
    <property type="entry name" value="Glutathione synthetase ATP-binding domain-like"/>
    <property type="match status" value="1"/>
</dbReference>
<dbReference type="GO" id="GO:0046872">
    <property type="term" value="F:metal ion binding"/>
    <property type="evidence" value="ECO:0007669"/>
    <property type="project" value="UniProtKB-KW"/>
</dbReference>
<protein>
    <submittedName>
        <fullName evidence="7">Glutathionylspermidine synthase</fullName>
    </submittedName>
</protein>
<keyword evidence="8" id="KW-1185">Reference proteome</keyword>
<proteinExistence type="predicted"/>
<dbReference type="GO" id="GO:0005524">
    <property type="term" value="F:ATP binding"/>
    <property type="evidence" value="ECO:0007669"/>
    <property type="project" value="UniProtKB-KW"/>
</dbReference>
<dbReference type="RefSeq" id="WP_007005502.1">
    <property type="nucleotide sequence ID" value="NZ_GG770783.1"/>
</dbReference>
<dbReference type="Proteomes" id="UP000005324">
    <property type="component" value="Unassembled WGS sequence"/>
</dbReference>
<dbReference type="InterPro" id="IPR016185">
    <property type="entry name" value="PreATP-grasp_dom_sf"/>
</dbReference>
<dbReference type="Gene3D" id="3.30.1490.330">
    <property type="match status" value="1"/>
</dbReference>
<reference evidence="7 8" key="1">
    <citation type="submission" date="2010-04" db="EMBL/GenBank/DDBJ databases">
        <authorList>
            <person name="Qin X."/>
            <person name="Bachman B."/>
            <person name="Battles P."/>
            <person name="Bell A."/>
            <person name="Bess C."/>
            <person name="Bickham C."/>
            <person name="Chaboub L."/>
            <person name="Chen D."/>
            <person name="Coyle M."/>
            <person name="Deiros D.R."/>
            <person name="Dinh H."/>
            <person name="Forbes L."/>
            <person name="Fowler G."/>
            <person name="Francisco L."/>
            <person name="Fu Q."/>
            <person name="Gubbala S."/>
            <person name="Hale W."/>
            <person name="Han Y."/>
            <person name="Hemphill L."/>
            <person name="Highlander S.K."/>
            <person name="Hirani K."/>
            <person name="Hogues M."/>
            <person name="Jackson L."/>
            <person name="Jakkamsetti A."/>
            <person name="Javaid M."/>
            <person name="Jiang H."/>
            <person name="Korchina V."/>
            <person name="Kovar C."/>
            <person name="Lara F."/>
            <person name="Lee S."/>
            <person name="Mata R."/>
            <person name="Mathew T."/>
            <person name="Moen C."/>
            <person name="Morales K."/>
            <person name="Munidasa M."/>
            <person name="Nazareth L."/>
            <person name="Ngo R."/>
            <person name="Nguyen L."/>
            <person name="Okwuonu G."/>
            <person name="Ongeri F."/>
            <person name="Patil S."/>
            <person name="Petrosino J."/>
            <person name="Pham C."/>
            <person name="Pham P."/>
            <person name="Pu L.-L."/>
            <person name="Puazo M."/>
            <person name="Raj R."/>
            <person name="Reid J."/>
            <person name="Rouhana J."/>
            <person name="Saada N."/>
            <person name="Shang Y."/>
            <person name="Simmons D."/>
            <person name="Thornton R."/>
            <person name="Warren J."/>
            <person name="Weissenberger G."/>
            <person name="Zhang J."/>
            <person name="Zhang L."/>
            <person name="Zhou C."/>
            <person name="Zhu D."/>
            <person name="Muzny D."/>
            <person name="Worley K."/>
            <person name="Gibbs R."/>
        </authorList>
    </citation>
    <scope>NUCLEOTIDE SEQUENCE [LARGE SCALE GENOMIC DNA]</scope>
    <source>
        <strain evidence="7 8">ATCC 49957</strain>
    </source>
</reference>
<dbReference type="HOGENOM" id="CLU_059175_0_0_5"/>
<dbReference type="OrthoDB" id="9765517at2"/>
<organism evidence="7 8">
    <name type="scientific">Pseudoroseomonas cervicalis ATCC 49957</name>
    <dbReference type="NCBI Taxonomy" id="525371"/>
    <lineage>
        <taxon>Bacteria</taxon>
        <taxon>Pseudomonadati</taxon>
        <taxon>Pseudomonadota</taxon>
        <taxon>Alphaproteobacteria</taxon>
        <taxon>Acetobacterales</taxon>
        <taxon>Roseomonadaceae</taxon>
        <taxon>Roseomonas</taxon>
    </lineage>
</organism>
<keyword evidence="4" id="KW-0067">ATP-binding</keyword>
<dbReference type="AlphaFoldDB" id="D5RGP2"/>
<evidence type="ECO:0000259" key="6">
    <source>
        <dbReference type="Pfam" id="PF03738"/>
    </source>
</evidence>
<accession>D5RGP2</accession>
<gene>
    <name evidence="7" type="ORF">HMPREF0731_0251</name>
</gene>
<feature type="domain" description="Glutathionylspermidine synthase pre-ATP-grasp-like" evidence="6">
    <location>
        <begin position="24"/>
        <end position="384"/>
    </location>
</feature>
<evidence type="ECO:0000313" key="8">
    <source>
        <dbReference type="Proteomes" id="UP000005324"/>
    </source>
</evidence>
<evidence type="ECO:0000313" key="7">
    <source>
        <dbReference type="EMBL" id="EFH13522.1"/>
    </source>
</evidence>
<evidence type="ECO:0000256" key="3">
    <source>
        <dbReference type="ARBA" id="ARBA00022741"/>
    </source>
</evidence>
<evidence type="ECO:0000256" key="1">
    <source>
        <dbReference type="ARBA" id="ARBA00022598"/>
    </source>
</evidence>
<dbReference type="GO" id="GO:0016874">
    <property type="term" value="F:ligase activity"/>
    <property type="evidence" value="ECO:0007669"/>
    <property type="project" value="UniProtKB-KW"/>
</dbReference>
<evidence type="ECO:0000256" key="4">
    <source>
        <dbReference type="ARBA" id="ARBA00022840"/>
    </source>
</evidence>